<name>A0A2R8CHQ5_9GAMM</name>
<feature type="region of interest" description="Disordered" evidence="1">
    <location>
        <begin position="18"/>
        <end position="39"/>
    </location>
</feature>
<evidence type="ECO:0000313" key="2">
    <source>
        <dbReference type="EMBL" id="SPJ32403.1"/>
    </source>
</evidence>
<accession>A0A2R8CHQ5</accession>
<organism evidence="2 3">
    <name type="scientific">Kushneria phyllosphaerae</name>
    <dbReference type="NCBI Taxonomy" id="2100822"/>
    <lineage>
        <taxon>Bacteria</taxon>
        <taxon>Pseudomonadati</taxon>
        <taxon>Pseudomonadota</taxon>
        <taxon>Gammaproteobacteria</taxon>
        <taxon>Oceanospirillales</taxon>
        <taxon>Halomonadaceae</taxon>
        <taxon>Kushneria</taxon>
    </lineage>
</organism>
<proteinExistence type="predicted"/>
<dbReference type="EMBL" id="ONZI01000001">
    <property type="protein sequence ID" value="SPJ32403.1"/>
    <property type="molecule type" value="Genomic_DNA"/>
</dbReference>
<dbReference type="AlphaFoldDB" id="A0A2R8CHQ5"/>
<keyword evidence="3" id="KW-1185">Reference proteome</keyword>
<evidence type="ECO:0000256" key="1">
    <source>
        <dbReference type="SAM" id="MobiDB-lite"/>
    </source>
</evidence>
<protein>
    <submittedName>
        <fullName evidence="2">Uncharacterized protein</fullName>
    </submittedName>
</protein>
<dbReference type="Proteomes" id="UP000244934">
    <property type="component" value="Unassembled WGS sequence"/>
</dbReference>
<reference evidence="3" key="1">
    <citation type="submission" date="2018-03" db="EMBL/GenBank/DDBJ databases">
        <authorList>
            <person name="Navarro De La Torre S."/>
        </authorList>
    </citation>
    <scope>NUCLEOTIDE SEQUENCE [LARGE SCALE GENOMIC DNA]</scope>
    <source>
        <strain evidence="3">EAod3</strain>
    </source>
</reference>
<evidence type="ECO:0000313" key="3">
    <source>
        <dbReference type="Proteomes" id="UP000244934"/>
    </source>
</evidence>
<gene>
    <name evidence="2" type="ORF">KSP9073_00403</name>
</gene>
<sequence length="39" mass="4415">MTLTLQIFHHQQWHDAATLSLPEPDKGRGGPSVLGYKQR</sequence>